<organism evidence="1 2">
    <name type="scientific">Kitasatospora paranensis</name>
    <dbReference type="NCBI Taxonomy" id="258053"/>
    <lineage>
        <taxon>Bacteria</taxon>
        <taxon>Bacillati</taxon>
        <taxon>Actinomycetota</taxon>
        <taxon>Actinomycetes</taxon>
        <taxon>Kitasatosporales</taxon>
        <taxon>Streptomycetaceae</taxon>
        <taxon>Kitasatospora</taxon>
    </lineage>
</organism>
<keyword evidence="2" id="KW-1185">Reference proteome</keyword>
<protein>
    <submittedName>
        <fullName evidence="1">Uncharacterized protein</fullName>
    </submittedName>
</protein>
<dbReference type="EMBL" id="JBHTAJ010000006">
    <property type="protein sequence ID" value="MFC7178845.1"/>
    <property type="molecule type" value="Genomic_DNA"/>
</dbReference>
<evidence type="ECO:0000313" key="2">
    <source>
        <dbReference type="Proteomes" id="UP001596435"/>
    </source>
</evidence>
<name>A0ABW2FR99_9ACTN</name>
<comment type="caution">
    <text evidence="1">The sequence shown here is derived from an EMBL/GenBank/DDBJ whole genome shotgun (WGS) entry which is preliminary data.</text>
</comment>
<dbReference type="Proteomes" id="UP001596435">
    <property type="component" value="Unassembled WGS sequence"/>
</dbReference>
<accession>A0ABW2FR99</accession>
<dbReference type="RefSeq" id="WP_345706877.1">
    <property type="nucleotide sequence ID" value="NZ_BAABKV010000001.1"/>
</dbReference>
<evidence type="ECO:0000313" key="1">
    <source>
        <dbReference type="EMBL" id="MFC7178845.1"/>
    </source>
</evidence>
<gene>
    <name evidence="1" type="ORF">ACFQMG_04620</name>
</gene>
<proteinExistence type="predicted"/>
<sequence length="209" mass="23369">MGADFEREFSQAFTGKGWRTGISPREAVDRWRRFAGDCTAGFAWDLDDYLDDLTLRSVLSEVLPELAGPEADGLRDAIERTDRAVRKVLTHEAFTDFPNDEWWLRNCPAYAARRFCEEFESAYGVRIRPQSRFDDDVAELARLTAGGLGPADACLRFRSSGRSAATADGLFLRAAKEALGLHRKPADALWSWLTKEITDAEFRAALGDA</sequence>
<reference evidence="2" key="1">
    <citation type="journal article" date="2019" name="Int. J. Syst. Evol. Microbiol.">
        <title>The Global Catalogue of Microorganisms (GCM) 10K type strain sequencing project: providing services to taxonomists for standard genome sequencing and annotation.</title>
        <authorList>
            <consortium name="The Broad Institute Genomics Platform"/>
            <consortium name="The Broad Institute Genome Sequencing Center for Infectious Disease"/>
            <person name="Wu L."/>
            <person name="Ma J."/>
        </authorList>
    </citation>
    <scope>NUCLEOTIDE SEQUENCE [LARGE SCALE GENOMIC DNA]</scope>
    <source>
        <strain evidence="2">CGMCC 1.12859</strain>
    </source>
</reference>